<feature type="transmembrane region" description="Helical" evidence="2">
    <location>
        <begin position="1216"/>
        <end position="1234"/>
    </location>
</feature>
<dbReference type="InterPro" id="IPR026906">
    <property type="entry name" value="LRR_5"/>
</dbReference>
<proteinExistence type="predicted"/>
<organism evidence="3 4">
    <name type="scientific">Faecalicatena fissicatena</name>
    <dbReference type="NCBI Taxonomy" id="290055"/>
    <lineage>
        <taxon>Bacteria</taxon>
        <taxon>Bacillati</taxon>
        <taxon>Bacillota</taxon>
        <taxon>Clostridia</taxon>
        <taxon>Lachnospirales</taxon>
        <taxon>Lachnospiraceae</taxon>
        <taxon>Faecalicatena</taxon>
    </lineage>
</organism>
<dbReference type="InterPro" id="IPR032675">
    <property type="entry name" value="LRR_dom_sf"/>
</dbReference>
<dbReference type="RefSeq" id="WP_205155752.1">
    <property type="nucleotide sequence ID" value="NZ_JACLYY010000003.1"/>
</dbReference>
<evidence type="ECO:0000256" key="1">
    <source>
        <dbReference type="SAM" id="MobiDB-lite"/>
    </source>
</evidence>
<name>A0ABS2E6U5_9FIRM</name>
<dbReference type="Gene3D" id="3.80.10.10">
    <property type="entry name" value="Ribonuclease Inhibitor"/>
    <property type="match status" value="6"/>
</dbReference>
<gene>
    <name evidence="3" type="ORF">H7U36_04405</name>
</gene>
<feature type="region of interest" description="Disordered" evidence="1">
    <location>
        <begin position="1174"/>
        <end position="1207"/>
    </location>
</feature>
<reference evidence="3 4" key="1">
    <citation type="journal article" date="2021" name="Sci. Rep.">
        <title>The distribution of antibiotic resistance genes in chicken gut microbiota commensals.</title>
        <authorList>
            <person name="Juricova H."/>
            <person name="Matiasovicova J."/>
            <person name="Kubasova T."/>
            <person name="Cejkova D."/>
            <person name="Rychlik I."/>
        </authorList>
    </citation>
    <scope>NUCLEOTIDE SEQUENCE [LARGE SCALE GENOMIC DNA]</scope>
    <source>
        <strain evidence="3 4">An773</strain>
    </source>
</reference>
<keyword evidence="2" id="KW-1133">Transmembrane helix</keyword>
<dbReference type="Proteomes" id="UP000716906">
    <property type="component" value="Unassembled WGS sequence"/>
</dbReference>
<evidence type="ECO:0000313" key="3">
    <source>
        <dbReference type="EMBL" id="MBM6737351.1"/>
    </source>
</evidence>
<dbReference type="PANTHER" id="PTHR45661:SF3">
    <property type="entry name" value="IG-LIKE DOMAIN-CONTAINING PROTEIN"/>
    <property type="match status" value="1"/>
</dbReference>
<dbReference type="InterPro" id="IPR053139">
    <property type="entry name" value="Surface_bspA-like"/>
</dbReference>
<dbReference type="EMBL" id="JACLYY010000003">
    <property type="protein sequence ID" value="MBM6737351.1"/>
    <property type="molecule type" value="Genomic_DNA"/>
</dbReference>
<evidence type="ECO:0000313" key="4">
    <source>
        <dbReference type="Proteomes" id="UP000716906"/>
    </source>
</evidence>
<evidence type="ECO:0000256" key="2">
    <source>
        <dbReference type="SAM" id="Phobius"/>
    </source>
</evidence>
<keyword evidence="4" id="KW-1185">Reference proteome</keyword>
<dbReference type="SUPFAM" id="SSF52058">
    <property type="entry name" value="L domain-like"/>
    <property type="match status" value="2"/>
</dbReference>
<sequence>MALILSWSRSSILSRGLTEIPAGAFGCSTADEWMAGLTQIEIPEGITVIGNNAFAGNNFTQINIPSTVKEIGNYAFSTKNYLKDTVCTVTLPEGLEKIGSYAFRNKIVEILDLPETVKAFPANVFTREYSDSTQAMVTLVYVNESQISDKTNFPDSEYHKFVLRDDPSDTVWSAYDFTYGEVTPKKLYDVAMTEEVEVSGWGVTGFTENGLKKLGRNPELIIPEKDPEGRQVTAIADNAFKYDADTMPQKIASVTFPQNVKAAYEGRLSDKNERGNFLIMGMAFYGQGLKEITLPEGVLLVGRQAFAKNELTHVTLPETVWWIEQGAFIQNQITIVDFPATCDFKMNIDAQAFAINQIVSVALPDRTEKVNKWAFLQNTGKEPVTEGSSAEKKGGIVYMYGDEVLNSEAQIAHIDNTGNKSNVQKLVIGVQDPAEQPWNTIHFTYEGTKVTGLSEAGQAKRTVDQNLRIPDLTPNGEYVTEIGNGGAYGTFGAEGETFENVTLPSRLQVIGNSAFAQNTMTKLDLPSTLTTIGSAAFRASGLTEIVLPDSVTEVGAGAFATCTDLEKVTLSKNMTQIEQSMFAMTAVKEVSIPEGVTEIGRMAFNGAPVESLVIPNTVTEIGANAFATNRLTELTIPGSVKSIGSSAFSQYSEQSPSSLKTLVLGEGLEEIGRTAFRKCALTTVEIPSTLVSLAENTFQDGAAGQVILYSKNPAHLQKTDTFIPESEGHKVVYSNLIGTGWSYDDFTFDGSVLTGWSDKGNVTRKEVKNLVLPEINPETGEAVTEIGENAFKIPDDEIEQLKDSVYSPNGMETVSIPETVTKIGKKAFEYNNFVEMGFGAAVTDIGESAFHGNKLTKVVIPDTVTALGAGAFSENNIIDLTLSRNVTVIPQGAFSMNIRLEQVTIPDTVTEIGEMAFAGARLTSLEIPASVEKIGRRAFHLHHLTELTVPGSVKEIGESAFEGTFKAITLRNLTLEEGVEKIGKYAFKEGYLESVQLPSSLKEMGEEPFYGNSGTNGDHIVVCYTMNPEHLKFGNSGSHRIVYQGQWGTDCFTYEGTTVTGLTDKGREVLQVYPYMVIPSQTPEGTDVAEIAPGAFKGCGITGVVLPEKLQKIGEGAFAGNALTSINIPDGVTIIEEDAFADNGVIVKLIVTDKDCYERLKNIVLEGAQIVFEEQPEQKPGGGSGDGQSSSSGNGAETASDQKGAKAVRTGDTQSAIAVMTVMVAALVVIAVSAKRKKENK</sequence>
<accession>A0ABS2E6U5</accession>
<keyword evidence="2" id="KW-0472">Membrane</keyword>
<dbReference type="PANTHER" id="PTHR45661">
    <property type="entry name" value="SURFACE ANTIGEN"/>
    <property type="match status" value="1"/>
</dbReference>
<protein>
    <submittedName>
        <fullName evidence="3">Leucine-rich repeat domain-containing protein</fullName>
    </submittedName>
</protein>
<keyword evidence="2" id="KW-0812">Transmembrane</keyword>
<dbReference type="Pfam" id="PF13306">
    <property type="entry name" value="LRR_5"/>
    <property type="match status" value="5"/>
</dbReference>
<comment type="caution">
    <text evidence="3">The sequence shown here is derived from an EMBL/GenBank/DDBJ whole genome shotgun (WGS) entry which is preliminary data.</text>
</comment>